<feature type="transmembrane region" description="Helical" evidence="3">
    <location>
        <begin position="97"/>
        <end position="119"/>
    </location>
</feature>
<evidence type="ECO:0000313" key="6">
    <source>
        <dbReference type="Proteomes" id="UP001183607"/>
    </source>
</evidence>
<feature type="domain" description="PPM-type phosphatase" evidence="4">
    <location>
        <begin position="150"/>
        <end position="401"/>
    </location>
</feature>
<keyword evidence="3" id="KW-0472">Membrane</keyword>
<organism evidence="5 6">
    <name type="scientific">Streptomyces evansiae</name>
    <dbReference type="NCBI Taxonomy" id="3075535"/>
    <lineage>
        <taxon>Bacteria</taxon>
        <taxon>Bacillati</taxon>
        <taxon>Actinomycetota</taxon>
        <taxon>Actinomycetes</taxon>
        <taxon>Kitasatosporales</taxon>
        <taxon>Streptomycetaceae</taxon>
        <taxon>Streptomyces</taxon>
    </lineage>
</organism>
<evidence type="ECO:0000259" key="4">
    <source>
        <dbReference type="SMART" id="SM00331"/>
    </source>
</evidence>
<dbReference type="RefSeq" id="WP_311677318.1">
    <property type="nucleotide sequence ID" value="NZ_JAVRER010000032.1"/>
</dbReference>
<proteinExistence type="predicted"/>
<evidence type="ECO:0000256" key="1">
    <source>
        <dbReference type="ARBA" id="ARBA00022801"/>
    </source>
</evidence>
<gene>
    <name evidence="5" type="ORF">RM574_19780</name>
</gene>
<dbReference type="InterPro" id="IPR001932">
    <property type="entry name" value="PPM-type_phosphatase-like_dom"/>
</dbReference>
<dbReference type="Proteomes" id="UP001183607">
    <property type="component" value="Unassembled WGS sequence"/>
</dbReference>
<feature type="compositionally biased region" description="Pro residues" evidence="2">
    <location>
        <begin position="422"/>
        <end position="447"/>
    </location>
</feature>
<protein>
    <submittedName>
        <fullName evidence="5">PP2C family protein-serine/threonine phosphatase</fullName>
        <ecNumber evidence="5">3.1.3.16</ecNumber>
    </submittedName>
</protein>
<evidence type="ECO:0000313" key="5">
    <source>
        <dbReference type="EMBL" id="MDT0417726.1"/>
    </source>
</evidence>
<dbReference type="PANTHER" id="PTHR43156:SF2">
    <property type="entry name" value="STAGE II SPORULATION PROTEIN E"/>
    <property type="match status" value="1"/>
</dbReference>
<dbReference type="PANTHER" id="PTHR43156">
    <property type="entry name" value="STAGE II SPORULATION PROTEIN E-RELATED"/>
    <property type="match status" value="1"/>
</dbReference>
<evidence type="ECO:0000256" key="2">
    <source>
        <dbReference type="SAM" id="MobiDB-lite"/>
    </source>
</evidence>
<keyword evidence="3" id="KW-1133">Transmembrane helix</keyword>
<dbReference type="GO" id="GO:0004722">
    <property type="term" value="F:protein serine/threonine phosphatase activity"/>
    <property type="evidence" value="ECO:0007669"/>
    <property type="project" value="UniProtKB-EC"/>
</dbReference>
<keyword evidence="3" id="KW-0812">Transmembrane</keyword>
<dbReference type="InterPro" id="IPR052016">
    <property type="entry name" value="Bact_Sigma-Reg"/>
</dbReference>
<name>A0ABD5E8H3_9ACTN</name>
<keyword evidence="1 5" id="KW-0378">Hydrolase</keyword>
<feature type="region of interest" description="Disordered" evidence="2">
    <location>
        <begin position="401"/>
        <end position="447"/>
    </location>
</feature>
<comment type="caution">
    <text evidence="5">The sequence shown here is derived from an EMBL/GenBank/DDBJ whole genome shotgun (WGS) entry which is preliminary data.</text>
</comment>
<dbReference type="EMBL" id="JAVRER010000032">
    <property type="protein sequence ID" value="MDT0417726.1"/>
    <property type="molecule type" value="Genomic_DNA"/>
</dbReference>
<dbReference type="AlphaFoldDB" id="A0ABD5E8H3"/>
<evidence type="ECO:0000256" key="3">
    <source>
        <dbReference type="SAM" id="Phobius"/>
    </source>
</evidence>
<sequence length="447" mass="48411">MSSRPAMRPLTSRMWGGEPLRLRGHRVAWLVPAALLVLVVGLDWNTGGGYRMITWIIVVPGIAAALCGVWTTTLFAVISCAVYVLMNLAWSEQYRTGWPDFVLVVGGGAVAVATCVLRLRAGRYVGHLQDVAETTRSTVLRPLPPHWAGMEQAAIYLPADTTARVGGDFYDIQPSRYGTRVILGDVQGKGLQAVTAAAAVLGCFREWGYHAADLAVVADRLETRMRRYQAYSAVMGLAAEEDRFATAALLGFPPMSGHDADPLDEIAQADPSQFPRPTPYEMEMVDFGHEMPLAVSPRGVREIETVPVLPLGLSALVRTVFAVRRFRVAADETLLLVTDGVTEARDRAGEFFPLVERIGARVAVDAELVRPVRLVEVVRDEVLRHTGGRLTDDTTILAVRRAGGSDWPREPPARTRTRTGPAPAPSPAPPADRPPPGAGPPPADRTP</sequence>
<accession>A0ABD5E8H3</accession>
<reference evidence="6" key="1">
    <citation type="submission" date="2023-07" db="EMBL/GenBank/DDBJ databases">
        <title>30 novel species of actinomycetes from the DSMZ collection.</title>
        <authorList>
            <person name="Nouioui I."/>
        </authorList>
    </citation>
    <scope>NUCLEOTIDE SEQUENCE [LARGE SCALE GENOMIC DNA]</scope>
    <source>
        <strain evidence="6">DSM 41982</strain>
    </source>
</reference>
<dbReference type="Pfam" id="PF07228">
    <property type="entry name" value="SpoIIE"/>
    <property type="match status" value="2"/>
</dbReference>
<feature type="transmembrane region" description="Helical" evidence="3">
    <location>
        <begin position="52"/>
        <end position="85"/>
    </location>
</feature>
<dbReference type="Gene3D" id="3.60.40.10">
    <property type="entry name" value="PPM-type phosphatase domain"/>
    <property type="match status" value="1"/>
</dbReference>
<dbReference type="EC" id="3.1.3.16" evidence="5"/>
<dbReference type="InterPro" id="IPR036457">
    <property type="entry name" value="PPM-type-like_dom_sf"/>
</dbReference>
<dbReference type="SMART" id="SM00331">
    <property type="entry name" value="PP2C_SIG"/>
    <property type="match status" value="1"/>
</dbReference>